<sequence>MRAMKPKSGFTPHVPTRATLLKCVLTRSGFAFRRSGLKLSRAEHAGFTLIELLVVISIIGTLATLSVVSLNNARAKARDARRVSDVRQIQTALELYYFDHDGYPIAAALLGQTNYVCLGNAGFSSLGTACATPYMRIIPTNPGPIGTPYSYTGVDGSGYSITFSLETGAGGLVPGLHTAFQDGVQ</sequence>
<feature type="transmembrane region" description="Helical" evidence="6">
    <location>
        <begin position="47"/>
        <end position="68"/>
    </location>
</feature>
<dbReference type="InterPro" id="IPR000983">
    <property type="entry name" value="Bac_GSPG_pilin"/>
</dbReference>
<dbReference type="NCBIfam" id="TIGR02532">
    <property type="entry name" value="IV_pilin_GFxxxE"/>
    <property type="match status" value="1"/>
</dbReference>
<proteinExistence type="predicted"/>
<dbReference type="GO" id="GO:0015628">
    <property type="term" value="P:protein secretion by the type II secretion system"/>
    <property type="evidence" value="ECO:0007669"/>
    <property type="project" value="InterPro"/>
</dbReference>
<evidence type="ECO:0008006" key="9">
    <source>
        <dbReference type="Google" id="ProtNLM"/>
    </source>
</evidence>
<evidence type="ECO:0000313" key="7">
    <source>
        <dbReference type="EMBL" id="OGL79151.1"/>
    </source>
</evidence>
<dbReference type="PANTHER" id="PTHR30093:SF44">
    <property type="entry name" value="TYPE II SECRETION SYSTEM CORE PROTEIN G"/>
    <property type="match status" value="1"/>
</dbReference>
<dbReference type="PRINTS" id="PR00813">
    <property type="entry name" value="BCTERIALGSPG"/>
</dbReference>
<keyword evidence="3 6" id="KW-0812">Transmembrane</keyword>
<comment type="subcellular location">
    <subcellularLocation>
        <location evidence="1">Membrane</location>
        <topology evidence="1">Single-pass membrane protein</topology>
    </subcellularLocation>
</comment>
<dbReference type="InterPro" id="IPR012902">
    <property type="entry name" value="N_methyl_site"/>
</dbReference>
<keyword evidence="5 6" id="KW-0472">Membrane</keyword>
<evidence type="ECO:0000256" key="3">
    <source>
        <dbReference type="ARBA" id="ARBA00022692"/>
    </source>
</evidence>
<dbReference type="Proteomes" id="UP000176604">
    <property type="component" value="Unassembled WGS sequence"/>
</dbReference>
<gene>
    <name evidence="7" type="ORF">A3J43_01865</name>
</gene>
<dbReference type="AlphaFoldDB" id="A0A1F7ULK9"/>
<dbReference type="PANTHER" id="PTHR30093">
    <property type="entry name" value="GENERAL SECRETION PATHWAY PROTEIN G"/>
    <property type="match status" value="1"/>
</dbReference>
<reference evidence="7 8" key="1">
    <citation type="journal article" date="2016" name="Nat. Commun.">
        <title>Thousands of microbial genomes shed light on interconnected biogeochemical processes in an aquifer system.</title>
        <authorList>
            <person name="Anantharaman K."/>
            <person name="Brown C.T."/>
            <person name="Hug L.A."/>
            <person name="Sharon I."/>
            <person name="Castelle C.J."/>
            <person name="Probst A.J."/>
            <person name="Thomas B.C."/>
            <person name="Singh A."/>
            <person name="Wilkins M.J."/>
            <person name="Karaoz U."/>
            <person name="Brodie E.L."/>
            <person name="Williams K.H."/>
            <person name="Hubbard S.S."/>
            <person name="Banfield J.F."/>
        </authorList>
    </citation>
    <scope>NUCLEOTIDE SEQUENCE [LARGE SCALE GENOMIC DNA]</scope>
</reference>
<evidence type="ECO:0000256" key="2">
    <source>
        <dbReference type="ARBA" id="ARBA00022481"/>
    </source>
</evidence>
<dbReference type="SUPFAM" id="SSF54523">
    <property type="entry name" value="Pili subunits"/>
    <property type="match status" value="1"/>
</dbReference>
<dbReference type="Gene3D" id="3.30.700.10">
    <property type="entry name" value="Glycoprotein, Type 4 Pilin"/>
    <property type="match status" value="1"/>
</dbReference>
<dbReference type="EMBL" id="MGEF01000017">
    <property type="protein sequence ID" value="OGL79151.1"/>
    <property type="molecule type" value="Genomic_DNA"/>
</dbReference>
<organism evidence="7 8">
    <name type="scientific">Candidatus Uhrbacteria bacterium RIFCSPHIGHO2_12_FULL_54_23</name>
    <dbReference type="NCBI Taxonomy" id="1802397"/>
    <lineage>
        <taxon>Bacteria</taxon>
        <taxon>Candidatus Uhriibacteriota</taxon>
    </lineage>
</organism>
<comment type="caution">
    <text evidence="7">The sequence shown here is derived from an EMBL/GenBank/DDBJ whole genome shotgun (WGS) entry which is preliminary data.</text>
</comment>
<dbReference type="GO" id="GO:0015627">
    <property type="term" value="C:type II protein secretion system complex"/>
    <property type="evidence" value="ECO:0007669"/>
    <property type="project" value="InterPro"/>
</dbReference>
<dbReference type="GO" id="GO:0016020">
    <property type="term" value="C:membrane"/>
    <property type="evidence" value="ECO:0007669"/>
    <property type="project" value="UniProtKB-SubCell"/>
</dbReference>
<dbReference type="InterPro" id="IPR045584">
    <property type="entry name" value="Pilin-like"/>
</dbReference>
<accession>A0A1F7ULK9</accession>
<keyword evidence="4 6" id="KW-1133">Transmembrane helix</keyword>
<keyword evidence="2" id="KW-0488">Methylation</keyword>
<evidence type="ECO:0000256" key="6">
    <source>
        <dbReference type="SAM" id="Phobius"/>
    </source>
</evidence>
<name>A0A1F7ULK9_9BACT</name>
<evidence type="ECO:0000313" key="8">
    <source>
        <dbReference type="Proteomes" id="UP000176604"/>
    </source>
</evidence>
<dbReference type="STRING" id="1802397.A3J43_01865"/>
<evidence type="ECO:0000256" key="4">
    <source>
        <dbReference type="ARBA" id="ARBA00022989"/>
    </source>
</evidence>
<evidence type="ECO:0000256" key="5">
    <source>
        <dbReference type="ARBA" id="ARBA00023136"/>
    </source>
</evidence>
<dbReference type="Pfam" id="PF07963">
    <property type="entry name" value="N_methyl"/>
    <property type="match status" value="1"/>
</dbReference>
<protein>
    <recommendedName>
        <fullName evidence="9">Type II secretion system protein GspG C-terminal domain-containing protein</fullName>
    </recommendedName>
</protein>
<evidence type="ECO:0000256" key="1">
    <source>
        <dbReference type="ARBA" id="ARBA00004167"/>
    </source>
</evidence>
<dbReference type="PROSITE" id="PS00409">
    <property type="entry name" value="PROKAR_NTER_METHYL"/>
    <property type="match status" value="1"/>
</dbReference>